<evidence type="ECO:0000313" key="14">
    <source>
        <dbReference type="RefSeq" id="XP_015266650.1"/>
    </source>
</evidence>
<keyword evidence="13" id="KW-1185">Reference proteome</keyword>
<evidence type="ECO:0000256" key="11">
    <source>
        <dbReference type="SAM" id="SignalP"/>
    </source>
</evidence>
<keyword evidence="5" id="KW-0130">Cell adhesion</keyword>
<proteinExistence type="predicted"/>
<organism evidence="13 14">
    <name type="scientific">Gekko japonicus</name>
    <name type="common">Schlegel's Japanese gecko</name>
    <dbReference type="NCBI Taxonomy" id="146911"/>
    <lineage>
        <taxon>Eukaryota</taxon>
        <taxon>Metazoa</taxon>
        <taxon>Chordata</taxon>
        <taxon>Craniata</taxon>
        <taxon>Vertebrata</taxon>
        <taxon>Euteleostomi</taxon>
        <taxon>Lepidosauria</taxon>
        <taxon>Squamata</taxon>
        <taxon>Bifurcata</taxon>
        <taxon>Gekkota</taxon>
        <taxon>Gekkonidae</taxon>
        <taxon>Gekkoninae</taxon>
        <taxon>Gekko</taxon>
    </lineage>
</organism>
<feature type="domain" description="Cadherin" evidence="12">
    <location>
        <begin position="348"/>
        <end position="452"/>
    </location>
</feature>
<evidence type="ECO:0000256" key="2">
    <source>
        <dbReference type="ARBA" id="ARBA00022692"/>
    </source>
</evidence>
<dbReference type="InterPro" id="IPR015919">
    <property type="entry name" value="Cadherin-like_sf"/>
</dbReference>
<comment type="subcellular location">
    <subcellularLocation>
        <location evidence="1">Membrane</location>
        <topology evidence="1">Single-pass membrane protein</topology>
    </subcellularLocation>
</comment>
<dbReference type="InterPro" id="IPR020894">
    <property type="entry name" value="Cadherin_CS"/>
</dbReference>
<evidence type="ECO:0000256" key="3">
    <source>
        <dbReference type="ARBA" id="ARBA00022737"/>
    </source>
</evidence>
<dbReference type="RefSeq" id="XP_015266650.1">
    <property type="nucleotide sequence ID" value="XM_015411164.1"/>
</dbReference>
<feature type="chain" id="PRO_5046058073" evidence="11">
    <location>
        <begin position="30"/>
        <end position="811"/>
    </location>
</feature>
<evidence type="ECO:0000256" key="8">
    <source>
        <dbReference type="ARBA" id="ARBA00023180"/>
    </source>
</evidence>
<protein>
    <submittedName>
        <fullName evidence="14">Protocadherin gamma-A12-like</fullName>
    </submittedName>
</protein>
<dbReference type="GeneID" id="107110387"/>
<evidence type="ECO:0000256" key="6">
    <source>
        <dbReference type="ARBA" id="ARBA00022989"/>
    </source>
</evidence>
<feature type="domain" description="Cadherin" evidence="12">
    <location>
        <begin position="134"/>
        <end position="242"/>
    </location>
</feature>
<dbReference type="InterPro" id="IPR032455">
    <property type="entry name" value="Cadherin_C"/>
</dbReference>
<dbReference type="Proteomes" id="UP000694871">
    <property type="component" value="Unplaced"/>
</dbReference>
<dbReference type="PROSITE" id="PS00232">
    <property type="entry name" value="CADHERIN_1"/>
    <property type="match status" value="4"/>
</dbReference>
<evidence type="ECO:0000256" key="10">
    <source>
        <dbReference type="SAM" id="Phobius"/>
    </source>
</evidence>
<evidence type="ECO:0000256" key="7">
    <source>
        <dbReference type="ARBA" id="ARBA00023136"/>
    </source>
</evidence>
<feature type="transmembrane region" description="Helical" evidence="10">
    <location>
        <begin position="688"/>
        <end position="713"/>
    </location>
</feature>
<evidence type="ECO:0000256" key="5">
    <source>
        <dbReference type="ARBA" id="ARBA00022889"/>
    </source>
</evidence>
<feature type="signal peptide" evidence="11">
    <location>
        <begin position="1"/>
        <end position="29"/>
    </location>
</feature>
<keyword evidence="6 10" id="KW-1133">Transmembrane helix</keyword>
<dbReference type="PANTHER" id="PTHR24028">
    <property type="entry name" value="CADHERIN-87A"/>
    <property type="match status" value="1"/>
</dbReference>
<keyword evidence="7 10" id="KW-0472">Membrane</keyword>
<sequence length="811" mass="89558">MADLHMPLDVTRRELFFLMLGSLLQAVSGQIRYSVPEELPKGSFVGNIAKDLAMDLKQLSHGGIQLITEGRRQYFDLDFQNGHLCIHERVDREAICGRLLTCMLKLEILIQEQVKVYIAEIEIEDINDNAPTFKVEAVQLKILENTATGSRFLLPDAQDPDLEKNSLQTYQLSPNGHFTLDVQTAANGGKYVELILDRTLDREEAAFHDLILIATDGGNPVKSGTAHIRVVVEDVNDNAPVFSQSVYKVTAMENIPIDSLLLTVNATDVDEGINAEIMYTFRQASEKALNIFHLDPKTGEVRVKQNLDFEENTMYEMEIQARDGRGISGRANILVTVIDVNDNAPEIAVTSLTNAVSEDSPQGTAVALLRVADRDSGDNGKVWCSSSEKLPFRLEKTFDNYYSLVTDRYLDREIISAYNVTVIATDKGTPPLSTTTIIPLKILDKNDNPPTFQEKSYMSFITENTPPGTSVFTLKANDPDWEENSKITYSIIPDQVKYAPFSSYLSINSETGAIYALRSFDYEEFQEIHFLVKAQDGGSPPLSSNVTMILLILDQNDNSPQILYPSLPSDGSTGVELAPRSSEPGYLVTKVVAVDADSGQNGWLSYQLLKATEPGLFTIGLHTGEIRTARFLLDKDALKQSLVVLVKDNGQPPLSASVTVTVVLADSIPESLSDISSISAPADPESDLTFYLVVAVAFVSCLFFTFLLVLLALRLRKWRTSQLCESGSIHFNGVPVSQFVGIDGVRAFLQSYCHEVSLTSGSRKSQVLFLTNTLRAQQDSNKSEPFFPAEDSNMNQEGQAVGQVSLTLSYY</sequence>
<dbReference type="SMART" id="SM00112">
    <property type="entry name" value="CA"/>
    <property type="match status" value="5"/>
</dbReference>
<dbReference type="PRINTS" id="PR00205">
    <property type="entry name" value="CADHERIN"/>
</dbReference>
<evidence type="ECO:0000256" key="4">
    <source>
        <dbReference type="ARBA" id="ARBA00022837"/>
    </source>
</evidence>
<evidence type="ECO:0000256" key="9">
    <source>
        <dbReference type="PROSITE-ProRule" id="PRU00043"/>
    </source>
</evidence>
<reference evidence="14" key="1">
    <citation type="submission" date="2025-08" db="UniProtKB">
        <authorList>
            <consortium name="RefSeq"/>
        </authorList>
    </citation>
    <scope>IDENTIFICATION</scope>
</reference>
<dbReference type="InterPro" id="IPR002126">
    <property type="entry name" value="Cadherin-like_dom"/>
</dbReference>
<keyword evidence="4 9" id="KW-0106">Calcium</keyword>
<evidence type="ECO:0000259" key="12">
    <source>
        <dbReference type="PROSITE" id="PS50268"/>
    </source>
</evidence>
<dbReference type="PANTHER" id="PTHR24028:SF234">
    <property type="entry name" value="PROTOCADHERIN GAMMA-A3"/>
    <property type="match status" value="1"/>
</dbReference>
<dbReference type="InterPro" id="IPR050174">
    <property type="entry name" value="Protocadherin/Cadherin-CA"/>
</dbReference>
<feature type="domain" description="Cadherin" evidence="12">
    <location>
        <begin position="27"/>
        <end position="133"/>
    </location>
</feature>
<evidence type="ECO:0000313" key="13">
    <source>
        <dbReference type="Proteomes" id="UP000694871"/>
    </source>
</evidence>
<dbReference type="PROSITE" id="PS50268">
    <property type="entry name" value="CADHERIN_2"/>
    <property type="match status" value="6"/>
</dbReference>
<accession>A0ABM1JYW3</accession>
<evidence type="ECO:0000256" key="1">
    <source>
        <dbReference type="ARBA" id="ARBA00004167"/>
    </source>
</evidence>
<dbReference type="SUPFAM" id="SSF49313">
    <property type="entry name" value="Cadherin-like"/>
    <property type="match status" value="6"/>
</dbReference>
<keyword evidence="3" id="KW-0677">Repeat</keyword>
<feature type="domain" description="Cadherin" evidence="12">
    <location>
        <begin position="453"/>
        <end position="562"/>
    </location>
</feature>
<keyword evidence="11" id="KW-0732">Signal</keyword>
<dbReference type="CDD" id="cd11304">
    <property type="entry name" value="Cadherin_repeat"/>
    <property type="match status" value="5"/>
</dbReference>
<gene>
    <name evidence="14" type="primary">LOC107110387</name>
</gene>
<keyword evidence="2 10" id="KW-0812">Transmembrane</keyword>
<dbReference type="Pfam" id="PF16492">
    <property type="entry name" value="Cadherin_C_2"/>
    <property type="match status" value="1"/>
</dbReference>
<feature type="domain" description="Cadherin" evidence="12">
    <location>
        <begin position="579"/>
        <end position="683"/>
    </location>
</feature>
<feature type="domain" description="Cadherin" evidence="12">
    <location>
        <begin position="243"/>
        <end position="347"/>
    </location>
</feature>
<dbReference type="Pfam" id="PF08266">
    <property type="entry name" value="Cadherin_2"/>
    <property type="match status" value="1"/>
</dbReference>
<dbReference type="InterPro" id="IPR013164">
    <property type="entry name" value="Cadherin_N"/>
</dbReference>
<dbReference type="Gene3D" id="2.60.40.60">
    <property type="entry name" value="Cadherins"/>
    <property type="match status" value="6"/>
</dbReference>
<keyword evidence="8" id="KW-0325">Glycoprotein</keyword>
<name>A0ABM1JYW3_GEKJA</name>
<dbReference type="Pfam" id="PF00028">
    <property type="entry name" value="Cadherin"/>
    <property type="match status" value="5"/>
</dbReference>